<keyword evidence="1" id="KW-0812">Transmembrane</keyword>
<name>A0ABY8PTL1_9BACT</name>
<feature type="transmembrane region" description="Helical" evidence="1">
    <location>
        <begin position="59"/>
        <end position="79"/>
    </location>
</feature>
<feature type="transmembrane region" description="Helical" evidence="1">
    <location>
        <begin position="21"/>
        <end position="39"/>
    </location>
</feature>
<accession>A0ABY8PTL1</accession>
<dbReference type="Proteomes" id="UP001232493">
    <property type="component" value="Chromosome"/>
</dbReference>
<keyword evidence="3" id="KW-1185">Reference proteome</keyword>
<evidence type="ECO:0000256" key="1">
    <source>
        <dbReference type="SAM" id="Phobius"/>
    </source>
</evidence>
<feature type="transmembrane region" description="Helical" evidence="1">
    <location>
        <begin position="109"/>
        <end position="129"/>
    </location>
</feature>
<gene>
    <name evidence="2" type="ORF">JRV97_05330</name>
</gene>
<organism evidence="2 3">
    <name type="scientific">Marinitoga aeolica</name>
    <dbReference type="NCBI Taxonomy" id="2809031"/>
    <lineage>
        <taxon>Bacteria</taxon>
        <taxon>Thermotogati</taxon>
        <taxon>Thermotogota</taxon>
        <taxon>Thermotogae</taxon>
        <taxon>Petrotogales</taxon>
        <taxon>Petrotogaceae</taxon>
        <taxon>Marinitoga</taxon>
    </lineage>
</organism>
<proteinExistence type="predicted"/>
<protein>
    <submittedName>
        <fullName evidence="2">Uncharacterized protein</fullName>
    </submittedName>
</protein>
<dbReference type="EMBL" id="CP069362">
    <property type="protein sequence ID" value="WGS65971.1"/>
    <property type="molecule type" value="Genomic_DNA"/>
</dbReference>
<sequence length="136" mass="16229">MSYIYIIVMTLISSSWDRWMGDVLFFSFPIIFLIVQYLFKEKMYFFALLYSVIYFASKYDVGLMTIIFFILTISSFHIFEFLEKSYLRSLFSSSIPLFFLAFINKNFYVLLISYILLSITHFIIAGRIGKNERIEI</sequence>
<keyword evidence="1" id="KW-0472">Membrane</keyword>
<evidence type="ECO:0000313" key="3">
    <source>
        <dbReference type="Proteomes" id="UP001232493"/>
    </source>
</evidence>
<keyword evidence="1" id="KW-1133">Transmembrane helix</keyword>
<evidence type="ECO:0000313" key="2">
    <source>
        <dbReference type="EMBL" id="WGS65971.1"/>
    </source>
</evidence>
<reference evidence="2 3" key="1">
    <citation type="submission" date="2021-02" db="EMBL/GenBank/DDBJ databases">
        <title>Characterization of Marinitoga sp. nov. str. BP5-C20A.</title>
        <authorList>
            <person name="Erauso G."/>
            <person name="Postec A."/>
        </authorList>
    </citation>
    <scope>NUCLEOTIDE SEQUENCE [LARGE SCALE GENOMIC DNA]</scope>
    <source>
        <strain evidence="2 3">BP5-C20A</strain>
    </source>
</reference>
<dbReference type="RefSeq" id="WP_281000912.1">
    <property type="nucleotide sequence ID" value="NZ_CP069362.1"/>
</dbReference>